<dbReference type="GO" id="GO:0009765">
    <property type="term" value="P:photosynthesis, light harvesting"/>
    <property type="evidence" value="ECO:0007669"/>
    <property type="project" value="InterPro"/>
</dbReference>
<accession>A0A835Z975</accession>
<feature type="chain" id="PRO_5032524108" evidence="10">
    <location>
        <begin position="19"/>
        <end position="213"/>
    </location>
</feature>
<dbReference type="AlphaFoldDB" id="A0A835Z975"/>
<comment type="similarity">
    <text evidence="3">Belongs to the fucoxanthin chlorophyll protein family.</text>
</comment>
<evidence type="ECO:0000313" key="12">
    <source>
        <dbReference type="Proteomes" id="UP000664859"/>
    </source>
</evidence>
<feature type="binding site" description="axial binding residue" evidence="9">
    <location>
        <position position="82"/>
    </location>
    <ligand>
        <name>chlorophyll b</name>
        <dbReference type="ChEBI" id="CHEBI:61721"/>
        <label>1</label>
    </ligand>
    <ligandPart>
        <name>Mg</name>
        <dbReference type="ChEBI" id="CHEBI:25107"/>
    </ligandPart>
</feature>
<evidence type="ECO:0000256" key="7">
    <source>
        <dbReference type="ARBA" id="ARBA00022640"/>
    </source>
</evidence>
<evidence type="ECO:0000256" key="1">
    <source>
        <dbReference type="ARBA" id="ARBA00004022"/>
    </source>
</evidence>
<feature type="binding site" description="axial binding residue" evidence="9">
    <location>
        <position position="176"/>
    </location>
    <ligand>
        <name>chlorophyll b</name>
        <dbReference type="ChEBI" id="CHEBI:61721"/>
        <label>3</label>
    </ligand>
    <ligandPart>
        <name>Mg</name>
        <dbReference type="ChEBI" id="CHEBI:25107"/>
    </ligandPart>
</feature>
<keyword evidence="12" id="KW-1185">Reference proteome</keyword>
<comment type="caution">
    <text evidence="11">The sequence shown here is derived from an EMBL/GenBank/DDBJ whole genome shotgun (WGS) entry which is preliminary data.</text>
</comment>
<comment type="subunit">
    <text evidence="4">The LHC complex of chromophytic algae is composed of fucoxanthin, chlorophyll A and C bound non-covalently by fucoxanthin chlorophyll proteins (FCPs). The ratio of pigments in this LHC is; fucoxanthin: chlorophyll C: chlorophyll A; (0.6-1): (0.1-0.3): (1).</text>
</comment>
<sequence>MYASTIVALAAMAGTASAFVAPSAFNGVAVQAPVKASSTVVMSADAMIGADVETGGIFDPANFAKDEGKLAKYRAVELKHGRISMLACLGMWVQSAGIHMPDPVFSESKPIDAFFKVLSERPAAAIQVLLAITWLETVAVKGDVGKEPGDVGNFGDNFKPADEGDYAALQLKELKNGRLAMMGIMGMLLQEALTGQSVFAQLSSGHVSHIALT</sequence>
<evidence type="ECO:0000313" key="11">
    <source>
        <dbReference type="EMBL" id="KAG5189531.1"/>
    </source>
</evidence>
<protein>
    <submittedName>
        <fullName evidence="11">Light harvesting complex protein</fullName>
    </submittedName>
</protein>
<dbReference type="GO" id="GO:0009507">
    <property type="term" value="C:chloroplast"/>
    <property type="evidence" value="ECO:0007669"/>
    <property type="project" value="UniProtKB-SubCell"/>
</dbReference>
<keyword evidence="10" id="KW-0732">Signal</keyword>
<feature type="binding site" evidence="9">
    <location>
        <position position="118"/>
    </location>
    <ligand>
        <name>chlorophyll a</name>
        <dbReference type="ChEBI" id="CHEBI:58416"/>
        <label>1</label>
    </ligand>
</feature>
<dbReference type="Pfam" id="PF00504">
    <property type="entry name" value="Chloroa_b-bind"/>
    <property type="match status" value="1"/>
</dbReference>
<gene>
    <name evidence="11" type="ORF">JKP88DRAFT_271582</name>
</gene>
<dbReference type="OrthoDB" id="423598at2759"/>
<feature type="binding site" evidence="9">
    <location>
        <position position="190"/>
    </location>
    <ligand>
        <name>chlorophyll a</name>
        <dbReference type="ChEBI" id="CHEBI:58416"/>
        <label>1</label>
    </ligand>
</feature>
<comment type="function">
    <text evidence="1">The light-harvesting complex (LHC) functions as a light receptor, it captures and delivers excitation energy to photosystems with which it is closely associated. Energy is transferred from the carotenoid and chlorophyll C (or B) to chlorophyll A and the photosynthetic reaction centers where it is used to synthesize ATP and reducing power.</text>
</comment>
<feature type="binding site" evidence="9">
    <location>
        <position position="178"/>
    </location>
    <ligand>
        <name>chlorophyll a</name>
        <dbReference type="ChEBI" id="CHEBI:58416"/>
        <label>1</label>
    </ligand>
</feature>
<keyword evidence="6" id="KW-0602">Photosynthesis</keyword>
<keyword evidence="9" id="KW-0157">Chromophore</keyword>
<feature type="binding site" evidence="9">
    <location>
        <position position="172"/>
    </location>
    <ligand>
        <name>chlorophyll a</name>
        <dbReference type="ChEBI" id="CHEBI:58416"/>
        <label>1</label>
    </ligand>
</feature>
<feature type="binding site" evidence="9">
    <location>
        <position position="173"/>
    </location>
    <ligand>
        <name>chlorophyll a</name>
        <dbReference type="ChEBI" id="CHEBI:58416"/>
        <label>1</label>
    </ligand>
</feature>
<dbReference type="PANTHER" id="PTHR21649">
    <property type="entry name" value="CHLOROPHYLL A/B BINDING PROTEIN"/>
    <property type="match status" value="1"/>
</dbReference>
<dbReference type="EMBL" id="JAFCMP010000048">
    <property type="protein sequence ID" value="KAG5189531.1"/>
    <property type="molecule type" value="Genomic_DNA"/>
</dbReference>
<dbReference type="GO" id="GO:0030076">
    <property type="term" value="C:light-harvesting complex"/>
    <property type="evidence" value="ECO:0007669"/>
    <property type="project" value="UniProtKB-KW"/>
</dbReference>
<evidence type="ECO:0000256" key="4">
    <source>
        <dbReference type="ARBA" id="ARBA00011623"/>
    </source>
</evidence>
<evidence type="ECO:0000256" key="6">
    <source>
        <dbReference type="ARBA" id="ARBA00022531"/>
    </source>
</evidence>
<evidence type="ECO:0000256" key="10">
    <source>
        <dbReference type="SAM" id="SignalP"/>
    </source>
</evidence>
<evidence type="ECO:0000256" key="8">
    <source>
        <dbReference type="ARBA" id="ARBA00023243"/>
    </source>
</evidence>
<name>A0A835Z975_9STRA</name>
<feature type="binding site" evidence="9">
    <location>
        <position position="77"/>
    </location>
    <ligand>
        <name>chlorophyll a</name>
        <dbReference type="ChEBI" id="CHEBI:58416"/>
        <label>1</label>
    </ligand>
</feature>
<keyword evidence="7" id="KW-0934">Plastid</keyword>
<feature type="signal peptide" evidence="10">
    <location>
        <begin position="1"/>
        <end position="18"/>
    </location>
</feature>
<reference evidence="11" key="1">
    <citation type="submission" date="2021-02" db="EMBL/GenBank/DDBJ databases">
        <title>First Annotated Genome of the Yellow-green Alga Tribonema minus.</title>
        <authorList>
            <person name="Mahan K.M."/>
        </authorList>
    </citation>
    <scope>NUCLEOTIDE SEQUENCE</scope>
    <source>
        <strain evidence="11">UTEX B ZZ1240</strain>
    </source>
</reference>
<dbReference type="GO" id="GO:0016168">
    <property type="term" value="F:chlorophyll binding"/>
    <property type="evidence" value="ECO:0007669"/>
    <property type="project" value="UniProtKB-KW"/>
</dbReference>
<keyword evidence="5" id="KW-0150">Chloroplast</keyword>
<dbReference type="InterPro" id="IPR001344">
    <property type="entry name" value="Chloro_AB-bd_pln"/>
</dbReference>
<organism evidence="11 12">
    <name type="scientific">Tribonema minus</name>
    <dbReference type="NCBI Taxonomy" id="303371"/>
    <lineage>
        <taxon>Eukaryota</taxon>
        <taxon>Sar</taxon>
        <taxon>Stramenopiles</taxon>
        <taxon>Ochrophyta</taxon>
        <taxon>PX clade</taxon>
        <taxon>Xanthophyceae</taxon>
        <taxon>Tribonematales</taxon>
        <taxon>Tribonemataceae</taxon>
        <taxon>Tribonema</taxon>
    </lineage>
</organism>
<feature type="binding site" evidence="9">
    <location>
        <position position="80"/>
    </location>
    <ligand>
        <name>chlorophyll a</name>
        <dbReference type="ChEBI" id="CHEBI:58416"/>
        <label>1</label>
    </ligand>
</feature>
<dbReference type="Gene3D" id="1.10.3460.10">
    <property type="entry name" value="Chlorophyll a/b binding protein domain"/>
    <property type="match status" value="1"/>
</dbReference>
<dbReference type="Proteomes" id="UP000664859">
    <property type="component" value="Unassembled WGS sequence"/>
</dbReference>
<dbReference type="GO" id="GO:0016020">
    <property type="term" value="C:membrane"/>
    <property type="evidence" value="ECO:0007669"/>
    <property type="project" value="InterPro"/>
</dbReference>
<evidence type="ECO:0000256" key="2">
    <source>
        <dbReference type="ARBA" id="ARBA00004229"/>
    </source>
</evidence>
<keyword evidence="9" id="KW-0148">Chlorophyll</keyword>
<dbReference type="InterPro" id="IPR022796">
    <property type="entry name" value="Chloroa_b-bind"/>
</dbReference>
<evidence type="ECO:0000256" key="3">
    <source>
        <dbReference type="ARBA" id="ARBA00005933"/>
    </source>
</evidence>
<dbReference type="SUPFAM" id="SSF103511">
    <property type="entry name" value="Chlorophyll a-b binding protein"/>
    <property type="match status" value="1"/>
</dbReference>
<evidence type="ECO:0000256" key="9">
    <source>
        <dbReference type="PIRSR" id="PIRSR601344-1"/>
    </source>
</evidence>
<proteinExistence type="inferred from homology"/>
<keyword evidence="8" id="KW-0437">Light-harvesting polypeptide</keyword>
<evidence type="ECO:0000256" key="5">
    <source>
        <dbReference type="ARBA" id="ARBA00022528"/>
    </source>
</evidence>
<comment type="subcellular location">
    <subcellularLocation>
        <location evidence="2">Plastid</location>
        <location evidence="2">Chloroplast</location>
    </subcellularLocation>
</comment>